<gene>
    <name evidence="2" type="ORF">WY13_00414</name>
</gene>
<name>A0A166S7R0_9CLOT</name>
<dbReference type="RefSeq" id="WP_242866303.1">
    <property type="nucleotide sequence ID" value="NZ_LITT01000004.1"/>
</dbReference>
<proteinExistence type="predicted"/>
<sequence>MKTFNYVFIVAVVVMLISSAIGMFFVGGYTSKTIPLILMAMVVASVTNGIYHKFLVKEKDKDERNIAIENRAKAKAFDVMEIVFGILVIAYVFFRSSLFIIFLAIAAYLVIFAVYMVCFSKYHKEM</sequence>
<feature type="transmembrane region" description="Helical" evidence="1">
    <location>
        <begin position="7"/>
        <end position="27"/>
    </location>
</feature>
<comment type="caution">
    <text evidence="2">The sequence shown here is derived from an EMBL/GenBank/DDBJ whole genome shotgun (WGS) entry which is preliminary data.</text>
</comment>
<evidence type="ECO:0000256" key="1">
    <source>
        <dbReference type="SAM" id="Phobius"/>
    </source>
</evidence>
<reference evidence="2 3" key="1">
    <citation type="journal article" date="2015" name="Biotechnol. Bioeng.">
        <title>Genome sequence and phenotypic characterization of Caulobacter segnis.</title>
        <authorList>
            <person name="Patel S."/>
            <person name="Fletcher B."/>
            <person name="Scott D.C."/>
            <person name="Ely B."/>
        </authorList>
    </citation>
    <scope>NUCLEOTIDE SEQUENCE [LARGE SCALE GENOMIC DNA]</scope>
    <source>
        <strain evidence="2 3">ERI-2</strain>
    </source>
</reference>
<dbReference type="Proteomes" id="UP000077407">
    <property type="component" value="Unassembled WGS sequence"/>
</dbReference>
<keyword evidence="1" id="KW-0472">Membrane</keyword>
<protein>
    <submittedName>
        <fullName evidence="2">Uncharacterized protein</fullName>
    </submittedName>
</protein>
<accession>A0A166S7R0</accession>
<keyword evidence="1" id="KW-0812">Transmembrane</keyword>
<evidence type="ECO:0000313" key="2">
    <source>
        <dbReference type="EMBL" id="OAA91770.1"/>
    </source>
</evidence>
<evidence type="ECO:0000313" key="3">
    <source>
        <dbReference type="Proteomes" id="UP000077407"/>
    </source>
</evidence>
<organism evidence="2 3">
    <name type="scientific">Clostridium ljungdahlii</name>
    <dbReference type="NCBI Taxonomy" id="1538"/>
    <lineage>
        <taxon>Bacteria</taxon>
        <taxon>Bacillati</taxon>
        <taxon>Bacillota</taxon>
        <taxon>Clostridia</taxon>
        <taxon>Eubacteriales</taxon>
        <taxon>Clostridiaceae</taxon>
        <taxon>Clostridium</taxon>
    </lineage>
</organism>
<dbReference type="AlphaFoldDB" id="A0A166S7R0"/>
<dbReference type="EMBL" id="LITT01000004">
    <property type="protein sequence ID" value="OAA91770.1"/>
    <property type="molecule type" value="Genomic_DNA"/>
</dbReference>
<feature type="transmembrane region" description="Helical" evidence="1">
    <location>
        <begin position="100"/>
        <end position="119"/>
    </location>
</feature>
<feature type="transmembrane region" description="Helical" evidence="1">
    <location>
        <begin position="33"/>
        <end position="55"/>
    </location>
</feature>
<dbReference type="PATRIC" id="fig|1538.10.peg.908"/>
<keyword evidence="1" id="KW-1133">Transmembrane helix</keyword>
<feature type="transmembrane region" description="Helical" evidence="1">
    <location>
        <begin position="76"/>
        <end position="94"/>
    </location>
</feature>